<dbReference type="Proteomes" id="UP000235861">
    <property type="component" value="Unassembled WGS sequence"/>
</dbReference>
<dbReference type="AlphaFoldDB" id="A0A2H9U2J9"/>
<organism evidence="2 3">
    <name type="scientific">Aeromonas cavernicola</name>
    <dbReference type="NCBI Taxonomy" id="1006623"/>
    <lineage>
        <taxon>Bacteria</taxon>
        <taxon>Pseudomonadati</taxon>
        <taxon>Pseudomonadota</taxon>
        <taxon>Gammaproteobacteria</taxon>
        <taxon>Aeromonadales</taxon>
        <taxon>Aeromonadaceae</taxon>
        <taxon>Aeromonas</taxon>
    </lineage>
</organism>
<accession>A0A2H9U2J9</accession>
<comment type="caution">
    <text evidence="2">The sequence shown here is derived from an EMBL/GenBank/DDBJ whole genome shotgun (WGS) entry which is preliminary data.</text>
</comment>
<keyword evidence="3" id="KW-1185">Reference proteome</keyword>
<dbReference type="RefSeq" id="WP_100294681.1">
    <property type="nucleotide sequence ID" value="NZ_PGGC01000126.1"/>
</dbReference>
<name>A0A2H9U2J9_9GAMM</name>
<reference evidence="2 3" key="1">
    <citation type="submission" date="2017-11" db="EMBL/GenBank/DDBJ databases">
        <title>Draft genome sequence of environmental isolate Aeromonas cavernicola sp. nov. MDC 2508.</title>
        <authorList>
            <person name="Colston S.M."/>
            <person name="Navarro A."/>
            <person name="Martinez-Murcia A.J."/>
            <person name="Graf J."/>
        </authorList>
    </citation>
    <scope>NUCLEOTIDE SEQUENCE [LARGE SCALE GENOMIC DNA]</scope>
    <source>
        <strain evidence="2 3">MDC 2508</strain>
    </source>
</reference>
<evidence type="ECO:0000313" key="2">
    <source>
        <dbReference type="EMBL" id="PJG58234.1"/>
    </source>
</evidence>
<dbReference type="InterPro" id="IPR009061">
    <property type="entry name" value="DNA-bd_dom_put_sf"/>
</dbReference>
<proteinExistence type="predicted"/>
<protein>
    <submittedName>
        <fullName evidence="2">AlpA family transcriptional regulator</fullName>
    </submittedName>
</protein>
<feature type="domain" description="Helix-turn-helix" evidence="1">
    <location>
        <begin position="6"/>
        <end position="54"/>
    </location>
</feature>
<dbReference type="EMBL" id="PGGC01000126">
    <property type="protein sequence ID" value="PJG58234.1"/>
    <property type="molecule type" value="Genomic_DNA"/>
</dbReference>
<dbReference type="SUPFAM" id="SSF46955">
    <property type="entry name" value="Putative DNA-binding domain"/>
    <property type="match status" value="1"/>
</dbReference>
<sequence>MIKLITEKQVLETLQVCRTTLWAWRKAGTFPAPIKMGSLNRWRVSDVEGFINGQQ</sequence>
<gene>
    <name evidence="2" type="ORF">CUC53_13730</name>
</gene>
<dbReference type="InterPro" id="IPR041657">
    <property type="entry name" value="HTH_17"/>
</dbReference>
<evidence type="ECO:0000313" key="3">
    <source>
        <dbReference type="Proteomes" id="UP000235861"/>
    </source>
</evidence>
<evidence type="ECO:0000259" key="1">
    <source>
        <dbReference type="Pfam" id="PF12728"/>
    </source>
</evidence>
<dbReference type="Gene3D" id="1.10.238.160">
    <property type="match status" value="1"/>
</dbReference>
<dbReference type="Pfam" id="PF12728">
    <property type="entry name" value="HTH_17"/>
    <property type="match status" value="1"/>
</dbReference>